<dbReference type="Proteomes" id="UP001140453">
    <property type="component" value="Unassembled WGS sequence"/>
</dbReference>
<feature type="region of interest" description="Disordered" evidence="1">
    <location>
        <begin position="151"/>
        <end position="197"/>
    </location>
</feature>
<evidence type="ECO:0000256" key="1">
    <source>
        <dbReference type="SAM" id="MobiDB-lite"/>
    </source>
</evidence>
<dbReference type="Pfam" id="PF08316">
    <property type="entry name" value="Pal1"/>
    <property type="match status" value="1"/>
</dbReference>
<protein>
    <recommendedName>
        <fullName evidence="4">Pal1 cell morphology protein</fullName>
    </recommendedName>
</protein>
<feature type="compositionally biased region" description="Basic and acidic residues" evidence="1">
    <location>
        <begin position="329"/>
        <end position="339"/>
    </location>
</feature>
<proteinExistence type="predicted"/>
<comment type="caution">
    <text evidence="2">The sequence shown here is derived from an EMBL/GenBank/DDBJ whole genome shotgun (WGS) entry which is preliminary data.</text>
</comment>
<feature type="compositionally biased region" description="Pro residues" evidence="1">
    <location>
        <begin position="60"/>
        <end position="82"/>
    </location>
</feature>
<sequence>MADEKDTKPAISEDIFAGLSELSIDDKDKGKTAAPSTSSPPVSRRPPPRGENVPPGARRGPPPTHRSRPSGPPGGPNSPPRRAPSGAGRSRGPERPLTEEEKRKRREYYERKRREEKKKVKAHRDHDLIDKLDETNPFGLSLIHHAGPYDAVNPSRNKATNKHAPMSAFPKDSVNMSMGGSGPLNKRPDHATFMGNNDGDATADYGVSLAPPTKKDVAMFDPHARASVIHGDETVGLGTSTFLEGTPAAKAAVEKAQQESMEQAAMDGGLQRKKSLAQRIRGINRPQREGFSSSGRMTNPEGVYYRDRPSGGSMSSPRGETNPFFNEYEPSKGGEEQISVRRTSGAASDPKSPPLPGNLERRATTDSSAEPQPKPKVGLLGRMKSLKGGPRSRPIDKDYV</sequence>
<evidence type="ECO:0000313" key="3">
    <source>
        <dbReference type="Proteomes" id="UP001140453"/>
    </source>
</evidence>
<feature type="region of interest" description="Disordered" evidence="1">
    <location>
        <begin position="19"/>
        <end position="128"/>
    </location>
</feature>
<gene>
    <name evidence="2" type="ORF">N0V93_009468</name>
</gene>
<reference evidence="2" key="1">
    <citation type="submission" date="2022-10" db="EMBL/GenBank/DDBJ databases">
        <title>Tapping the CABI collections for fungal endophytes: first genome assemblies for Collariella, Neodidymelliopsis, Ascochyta clinopodiicola, Didymella pomorum, Didymosphaeria variabile, Neocosmospora piperis and Neocucurbitaria cava.</title>
        <authorList>
            <person name="Hill R."/>
        </authorList>
    </citation>
    <scope>NUCLEOTIDE SEQUENCE</scope>
    <source>
        <strain evidence="2">IMI 355082</strain>
    </source>
</reference>
<dbReference type="PANTHER" id="PTHR28307:SF2">
    <property type="entry name" value="PROTEIN PAL1"/>
    <property type="match status" value="1"/>
</dbReference>
<dbReference type="InterPro" id="IPR013226">
    <property type="entry name" value="Pal1"/>
</dbReference>
<feature type="region of interest" description="Disordered" evidence="1">
    <location>
        <begin position="253"/>
        <end position="400"/>
    </location>
</feature>
<dbReference type="AlphaFoldDB" id="A0A9W8YMW0"/>
<feature type="compositionally biased region" description="Low complexity" evidence="1">
    <location>
        <begin position="310"/>
        <end position="319"/>
    </location>
</feature>
<feature type="compositionally biased region" description="Basic and acidic residues" evidence="1">
    <location>
        <begin position="91"/>
        <end position="113"/>
    </location>
</feature>
<evidence type="ECO:0008006" key="4">
    <source>
        <dbReference type="Google" id="ProtNLM"/>
    </source>
</evidence>
<accession>A0A9W8YMW0</accession>
<dbReference type="OrthoDB" id="5352132at2759"/>
<dbReference type="PANTHER" id="PTHR28307">
    <property type="entry name" value="PROTEIN PAL1"/>
    <property type="match status" value="1"/>
</dbReference>
<evidence type="ECO:0000313" key="2">
    <source>
        <dbReference type="EMBL" id="KAJ4386570.1"/>
    </source>
</evidence>
<feature type="compositionally biased region" description="Basic residues" evidence="1">
    <location>
        <begin position="114"/>
        <end position="123"/>
    </location>
</feature>
<dbReference type="EMBL" id="JAPEVB010000006">
    <property type="protein sequence ID" value="KAJ4386570.1"/>
    <property type="molecule type" value="Genomic_DNA"/>
</dbReference>
<name>A0A9W8YMW0_9PEZI</name>
<keyword evidence="3" id="KW-1185">Reference proteome</keyword>
<dbReference type="GO" id="GO:0005737">
    <property type="term" value="C:cytoplasm"/>
    <property type="evidence" value="ECO:0007669"/>
    <property type="project" value="TreeGrafter"/>
</dbReference>
<organism evidence="2 3">
    <name type="scientific">Gnomoniopsis smithogilvyi</name>
    <dbReference type="NCBI Taxonomy" id="1191159"/>
    <lineage>
        <taxon>Eukaryota</taxon>
        <taxon>Fungi</taxon>
        <taxon>Dikarya</taxon>
        <taxon>Ascomycota</taxon>
        <taxon>Pezizomycotina</taxon>
        <taxon>Sordariomycetes</taxon>
        <taxon>Sordariomycetidae</taxon>
        <taxon>Diaporthales</taxon>
        <taxon>Gnomoniaceae</taxon>
        <taxon>Gnomoniopsis</taxon>
    </lineage>
</organism>